<dbReference type="PROSITE" id="PS51257">
    <property type="entry name" value="PROKAR_LIPOPROTEIN"/>
    <property type="match status" value="1"/>
</dbReference>
<evidence type="ECO:0000313" key="5">
    <source>
        <dbReference type="EMBL" id="RUO25807.1"/>
    </source>
</evidence>
<dbReference type="AlphaFoldDB" id="A0A432W6W2"/>
<proteinExistence type="inferred from homology"/>
<organism evidence="5 6">
    <name type="scientific">Aliidiomarina minuta</name>
    <dbReference type="NCBI Taxonomy" id="880057"/>
    <lineage>
        <taxon>Bacteria</taxon>
        <taxon>Pseudomonadati</taxon>
        <taxon>Pseudomonadota</taxon>
        <taxon>Gammaproteobacteria</taxon>
        <taxon>Alteromonadales</taxon>
        <taxon>Idiomarinaceae</taxon>
        <taxon>Aliidiomarina</taxon>
    </lineage>
</organism>
<name>A0A432W6W2_9GAMM</name>
<dbReference type="Gene3D" id="3.10.350.10">
    <property type="entry name" value="LysM domain"/>
    <property type="match status" value="1"/>
</dbReference>
<dbReference type="SMART" id="SM00257">
    <property type="entry name" value="LysM"/>
    <property type="match status" value="1"/>
</dbReference>
<dbReference type="InterPro" id="IPR018392">
    <property type="entry name" value="LysM"/>
</dbReference>
<evidence type="ECO:0000313" key="6">
    <source>
        <dbReference type="Proteomes" id="UP000288293"/>
    </source>
</evidence>
<feature type="signal peptide" evidence="3">
    <location>
        <begin position="1"/>
        <end position="25"/>
    </location>
</feature>
<dbReference type="InterPro" id="IPR011055">
    <property type="entry name" value="Dup_hybrid_motif"/>
</dbReference>
<evidence type="ECO:0000256" key="2">
    <source>
        <dbReference type="SAM" id="MobiDB-lite"/>
    </source>
</evidence>
<protein>
    <submittedName>
        <fullName evidence="5">Peptidase M23</fullName>
    </submittedName>
</protein>
<dbReference type="GO" id="GO:0032153">
    <property type="term" value="C:cell division site"/>
    <property type="evidence" value="ECO:0007669"/>
    <property type="project" value="TreeGrafter"/>
</dbReference>
<feature type="compositionally biased region" description="Basic and acidic residues" evidence="2">
    <location>
        <begin position="121"/>
        <end position="136"/>
    </location>
</feature>
<comment type="caution">
    <text evidence="5">The sequence shown here is derived from an EMBL/GenBank/DDBJ whole genome shotgun (WGS) entry which is preliminary data.</text>
</comment>
<dbReference type="InterPro" id="IPR016047">
    <property type="entry name" value="M23ase_b-sheet_dom"/>
</dbReference>
<feature type="chain" id="PRO_5019021838" evidence="3">
    <location>
        <begin position="26"/>
        <end position="286"/>
    </location>
</feature>
<dbReference type="Gene3D" id="2.70.70.10">
    <property type="entry name" value="Glucose Permease (Domain IIA)"/>
    <property type="match status" value="1"/>
</dbReference>
<dbReference type="CDD" id="cd00118">
    <property type="entry name" value="LysM"/>
    <property type="match status" value="1"/>
</dbReference>
<dbReference type="OrthoDB" id="9795421at2"/>
<dbReference type="SUPFAM" id="SSF51261">
    <property type="entry name" value="Duplicated hybrid motif"/>
    <property type="match status" value="1"/>
</dbReference>
<sequence length="286" mass="31940">MRIYFSPATCSVLLLLLLTACSTRSEPAPVESVYQGRSVYDYTQGSLSSASYQVQQGETLYSIAFRANMDMRDIARLNNLSEPYTIFPGQVLRIRKESVKTPVTPPKSGLNGVESRQVSNIEHKNSKKTDLKDPIDSKTNGEYVETESVNQESEKQRTNSNGKIEWFWPSQGRIVQRFSDSEPGRKGLVFAGQKGDPVTAAAAGKVVYVGSALRGFGRLIILKHSDDYITAYAHNDELLVREQQSVEAGQKIATMGDSEADNVRLRFELRYQGSSVNPERYLPRSR</sequence>
<dbReference type="Proteomes" id="UP000288293">
    <property type="component" value="Unassembled WGS sequence"/>
</dbReference>
<accession>A0A432W6W2</accession>
<feature type="domain" description="LysM" evidence="4">
    <location>
        <begin position="50"/>
        <end position="94"/>
    </location>
</feature>
<gene>
    <name evidence="5" type="ORF">CWE09_03500</name>
</gene>
<dbReference type="GO" id="GO:0009279">
    <property type="term" value="C:cell outer membrane"/>
    <property type="evidence" value="ECO:0007669"/>
    <property type="project" value="TreeGrafter"/>
</dbReference>
<evidence type="ECO:0000256" key="3">
    <source>
        <dbReference type="SAM" id="SignalP"/>
    </source>
</evidence>
<evidence type="ECO:0000259" key="4">
    <source>
        <dbReference type="PROSITE" id="PS51782"/>
    </source>
</evidence>
<dbReference type="RefSeq" id="WP_126802625.1">
    <property type="nucleotide sequence ID" value="NZ_PIPL01000001.1"/>
</dbReference>
<dbReference type="PANTHER" id="PTHR21666">
    <property type="entry name" value="PEPTIDASE-RELATED"/>
    <property type="match status" value="1"/>
</dbReference>
<dbReference type="Pfam" id="PF01476">
    <property type="entry name" value="LysM"/>
    <property type="match status" value="1"/>
</dbReference>
<comment type="similarity">
    <text evidence="1">Belongs to the E.coli NlpD/Haemophilus LppB family.</text>
</comment>
<keyword evidence="6" id="KW-1185">Reference proteome</keyword>
<reference evidence="5 6" key="1">
    <citation type="journal article" date="2011" name="Front. Microbiol.">
        <title>Genomic signatures of strain selection and enhancement in Bacillus atrophaeus var. globigii, a historical biowarfare simulant.</title>
        <authorList>
            <person name="Gibbons H.S."/>
            <person name="Broomall S.M."/>
            <person name="McNew L.A."/>
            <person name="Daligault H."/>
            <person name="Chapman C."/>
            <person name="Bruce D."/>
            <person name="Karavis M."/>
            <person name="Krepps M."/>
            <person name="McGregor P.A."/>
            <person name="Hong C."/>
            <person name="Park K.H."/>
            <person name="Akmal A."/>
            <person name="Feldman A."/>
            <person name="Lin J.S."/>
            <person name="Chang W.E."/>
            <person name="Higgs B.W."/>
            <person name="Demirev P."/>
            <person name="Lindquist J."/>
            <person name="Liem A."/>
            <person name="Fochler E."/>
            <person name="Read T.D."/>
            <person name="Tapia R."/>
            <person name="Johnson S."/>
            <person name="Bishop-Lilly K.A."/>
            <person name="Detter C."/>
            <person name="Han C."/>
            <person name="Sozhamannan S."/>
            <person name="Rosenzweig C.N."/>
            <person name="Skowronski E.W."/>
        </authorList>
    </citation>
    <scope>NUCLEOTIDE SEQUENCE [LARGE SCALE GENOMIC DNA]</scope>
    <source>
        <strain evidence="5 6">MLST1</strain>
    </source>
</reference>
<dbReference type="InterPro" id="IPR036779">
    <property type="entry name" value="LysM_dom_sf"/>
</dbReference>
<dbReference type="Pfam" id="PF01551">
    <property type="entry name" value="Peptidase_M23"/>
    <property type="match status" value="1"/>
</dbReference>
<dbReference type="CDD" id="cd12797">
    <property type="entry name" value="M23_peptidase"/>
    <property type="match status" value="1"/>
</dbReference>
<dbReference type="EMBL" id="PIPL01000001">
    <property type="protein sequence ID" value="RUO25807.1"/>
    <property type="molecule type" value="Genomic_DNA"/>
</dbReference>
<feature type="region of interest" description="Disordered" evidence="2">
    <location>
        <begin position="100"/>
        <end position="160"/>
    </location>
</feature>
<dbReference type="GO" id="GO:0004222">
    <property type="term" value="F:metalloendopeptidase activity"/>
    <property type="evidence" value="ECO:0007669"/>
    <property type="project" value="TreeGrafter"/>
</dbReference>
<dbReference type="PANTHER" id="PTHR21666:SF263">
    <property type="entry name" value="MUREIN HYDROLASE ACTIVATOR NLPD"/>
    <property type="match status" value="1"/>
</dbReference>
<dbReference type="InterPro" id="IPR050570">
    <property type="entry name" value="Cell_wall_metabolism_enzyme"/>
</dbReference>
<keyword evidence="3" id="KW-0732">Signal</keyword>
<dbReference type="PROSITE" id="PS51782">
    <property type="entry name" value="LYSM"/>
    <property type="match status" value="1"/>
</dbReference>
<evidence type="ECO:0000256" key="1">
    <source>
        <dbReference type="ARBA" id="ARBA00038420"/>
    </source>
</evidence>